<keyword evidence="7" id="KW-0238">DNA-binding</keyword>
<keyword evidence="8" id="KW-0804">Transcription</keyword>
<gene>
    <name evidence="14" type="ORF">DSM106044_01083</name>
</gene>
<sequence length="502" mass="58289">MKALIVDDEMHIRNGLQKSVKWRELGIEQIFTAEDGREALAVCLKEKPEILITDIRMPGMDGLTLAQAAIDKAKVKKVVILSGFSEFEYAKTAIRLGVVDYLLKPVKLEELSVLLKRMVEEIRLESRQKELQNQEMVWEVIRGTKSPGILRTLFGENQGEVLLAVLERDVPYGRCFSVLEIKTEYMQILTKMENEVVLLFQIKGKDDRTEYHNVFYQELHEINRRQNTGCSCSIGVSERGQLKDICRLYRQAQEALKHRFYKGNENCIFHEEVEENETKFYPLLNLDKKAISESVSLFQIDLLHDQIHRQFEFLRKERCMEERVVQELCLGIQNILFESMMERGVDIAGILNQNQELFSGQMSFSSITDYEAWISDYCYLLLKGFEDLSGKRYSAVISKAVDYINQHYSEELSLVRLAENVNKSTSYFSCIFKKEMGVNFNEYLNQVRIRKAKELLRVPDAVIYEVSEKTGFSDYKYFTKVFKKQCGCSPSEYVKTGECKIS</sequence>
<proteinExistence type="predicted"/>
<evidence type="ECO:0000256" key="6">
    <source>
        <dbReference type="ARBA" id="ARBA00023015"/>
    </source>
</evidence>
<evidence type="ECO:0000256" key="1">
    <source>
        <dbReference type="ARBA" id="ARBA00004496"/>
    </source>
</evidence>
<evidence type="ECO:0000256" key="7">
    <source>
        <dbReference type="ARBA" id="ARBA00023125"/>
    </source>
</evidence>
<evidence type="ECO:0000256" key="4">
    <source>
        <dbReference type="ARBA" id="ARBA00022553"/>
    </source>
</evidence>
<comment type="subcellular location">
    <subcellularLocation>
        <location evidence="1">Cytoplasm</location>
    </subcellularLocation>
</comment>
<evidence type="ECO:0000313" key="15">
    <source>
        <dbReference type="Proteomes" id="UP000306509"/>
    </source>
</evidence>
<dbReference type="InterPro" id="IPR011006">
    <property type="entry name" value="CheY-like_superfamily"/>
</dbReference>
<dbReference type="SUPFAM" id="SSF46689">
    <property type="entry name" value="Homeodomain-like"/>
    <property type="match status" value="2"/>
</dbReference>
<evidence type="ECO:0000313" key="14">
    <source>
        <dbReference type="EMBL" id="TLD02046.1"/>
    </source>
</evidence>
<comment type="caution">
    <text evidence="14">The sequence shown here is derived from an EMBL/GenBank/DDBJ whole genome shotgun (WGS) entry which is preliminary data.</text>
</comment>
<dbReference type="PANTHER" id="PTHR42713:SF3">
    <property type="entry name" value="TRANSCRIPTIONAL REGULATORY PROTEIN HPTR"/>
    <property type="match status" value="1"/>
</dbReference>
<dbReference type="EMBL" id="QGQD01000023">
    <property type="protein sequence ID" value="TLD02046.1"/>
    <property type="molecule type" value="Genomic_DNA"/>
</dbReference>
<dbReference type="Pfam" id="PF00072">
    <property type="entry name" value="Response_reg"/>
    <property type="match status" value="1"/>
</dbReference>
<feature type="modified residue" description="4-aspartylphosphate" evidence="10">
    <location>
        <position position="54"/>
    </location>
</feature>
<dbReference type="InterPro" id="IPR018060">
    <property type="entry name" value="HTH_AraC"/>
</dbReference>
<evidence type="ECO:0000256" key="8">
    <source>
        <dbReference type="ARBA" id="ARBA00023163"/>
    </source>
</evidence>
<dbReference type="GO" id="GO:0043565">
    <property type="term" value="F:sequence-specific DNA binding"/>
    <property type="evidence" value="ECO:0007669"/>
    <property type="project" value="InterPro"/>
</dbReference>
<keyword evidence="6" id="KW-0805">Transcription regulation</keyword>
<keyword evidence="4 10" id="KW-0597">Phosphoprotein</keyword>
<organism evidence="14 15">
    <name type="scientific">Robinsoniella peoriensis</name>
    <dbReference type="NCBI Taxonomy" id="180332"/>
    <lineage>
        <taxon>Bacteria</taxon>
        <taxon>Bacillati</taxon>
        <taxon>Bacillota</taxon>
        <taxon>Clostridia</taxon>
        <taxon>Lachnospirales</taxon>
        <taxon>Lachnospiraceae</taxon>
        <taxon>Robinsoniella</taxon>
    </lineage>
</organism>
<dbReference type="AlphaFoldDB" id="A0A4U8QMN4"/>
<evidence type="ECO:0000259" key="12">
    <source>
        <dbReference type="PROSITE" id="PS01124"/>
    </source>
</evidence>
<dbReference type="CDD" id="cd17536">
    <property type="entry name" value="REC_YesN-like"/>
    <property type="match status" value="1"/>
</dbReference>
<dbReference type="Pfam" id="PF12833">
    <property type="entry name" value="HTH_18"/>
    <property type="match status" value="1"/>
</dbReference>
<dbReference type="InterPro" id="IPR001789">
    <property type="entry name" value="Sig_transdc_resp-reg_receiver"/>
</dbReference>
<dbReference type="Gene3D" id="1.10.10.60">
    <property type="entry name" value="Homeodomain-like"/>
    <property type="match status" value="2"/>
</dbReference>
<dbReference type="SUPFAM" id="SSF52172">
    <property type="entry name" value="CheY-like"/>
    <property type="match status" value="1"/>
</dbReference>
<dbReference type="PROSITE" id="PS50110">
    <property type="entry name" value="RESPONSE_REGULATORY"/>
    <property type="match status" value="1"/>
</dbReference>
<dbReference type="InterPro" id="IPR051552">
    <property type="entry name" value="HptR"/>
</dbReference>
<feature type="domain" description="Response regulatory" evidence="13">
    <location>
        <begin position="2"/>
        <end position="119"/>
    </location>
</feature>
<dbReference type="InterPro" id="IPR018062">
    <property type="entry name" value="HTH_AraC-typ_CS"/>
</dbReference>
<reference evidence="14 15" key="1">
    <citation type="journal article" date="2019" name="Anaerobe">
        <title>Detection of Robinsoniella peoriensis in multiple bone samples of a trauma patient.</title>
        <authorList>
            <person name="Schrottner P."/>
            <person name="Hartwich K."/>
            <person name="Bunk B."/>
            <person name="Schober I."/>
            <person name="Helbig S."/>
            <person name="Rudolph W.W."/>
            <person name="Gunzer F."/>
        </authorList>
    </citation>
    <scope>NUCLEOTIDE SEQUENCE [LARGE SCALE GENOMIC DNA]</scope>
    <source>
        <strain evidence="14 15">DSM 106044</strain>
    </source>
</reference>
<evidence type="ECO:0000259" key="13">
    <source>
        <dbReference type="PROSITE" id="PS50110"/>
    </source>
</evidence>
<dbReference type="SMART" id="SM00448">
    <property type="entry name" value="REC"/>
    <property type="match status" value="1"/>
</dbReference>
<evidence type="ECO:0000256" key="10">
    <source>
        <dbReference type="PROSITE-ProRule" id="PRU00169"/>
    </source>
</evidence>
<keyword evidence="15" id="KW-1185">Reference proteome</keyword>
<comment type="function">
    <text evidence="9">May play the central regulatory role in sporulation. It may be an element of the effector pathway responsible for the activation of sporulation genes in response to nutritional stress. Spo0A may act in concert with spo0H (a sigma factor) to control the expression of some genes that are critical to the sporulation process.</text>
</comment>
<evidence type="ECO:0000256" key="9">
    <source>
        <dbReference type="ARBA" id="ARBA00024867"/>
    </source>
</evidence>
<dbReference type="InterPro" id="IPR020449">
    <property type="entry name" value="Tscrpt_reg_AraC-type_HTH"/>
</dbReference>
<name>A0A4U8QMN4_9FIRM</name>
<dbReference type="GO" id="GO:0005737">
    <property type="term" value="C:cytoplasm"/>
    <property type="evidence" value="ECO:0007669"/>
    <property type="project" value="UniProtKB-SubCell"/>
</dbReference>
<dbReference type="InterPro" id="IPR009057">
    <property type="entry name" value="Homeodomain-like_sf"/>
</dbReference>
<dbReference type="SMART" id="SM00342">
    <property type="entry name" value="HTH_ARAC"/>
    <property type="match status" value="1"/>
</dbReference>
<evidence type="ECO:0000256" key="3">
    <source>
        <dbReference type="ARBA" id="ARBA00022490"/>
    </source>
</evidence>
<dbReference type="PROSITE" id="PS00041">
    <property type="entry name" value="HTH_ARAC_FAMILY_1"/>
    <property type="match status" value="1"/>
</dbReference>
<dbReference type="Proteomes" id="UP000306509">
    <property type="component" value="Unassembled WGS sequence"/>
</dbReference>
<keyword evidence="11" id="KW-0175">Coiled coil</keyword>
<evidence type="ECO:0000256" key="2">
    <source>
        <dbReference type="ARBA" id="ARBA00018672"/>
    </source>
</evidence>
<evidence type="ECO:0000256" key="11">
    <source>
        <dbReference type="SAM" id="Coils"/>
    </source>
</evidence>
<dbReference type="Gene3D" id="3.40.50.2300">
    <property type="match status" value="1"/>
</dbReference>
<dbReference type="PROSITE" id="PS01124">
    <property type="entry name" value="HTH_ARAC_FAMILY_2"/>
    <property type="match status" value="1"/>
</dbReference>
<dbReference type="GO" id="GO:0003700">
    <property type="term" value="F:DNA-binding transcription factor activity"/>
    <property type="evidence" value="ECO:0007669"/>
    <property type="project" value="InterPro"/>
</dbReference>
<accession>A0A4U8QMN4</accession>
<protein>
    <recommendedName>
        <fullName evidence="2">Stage 0 sporulation protein A homolog</fullName>
    </recommendedName>
</protein>
<dbReference type="PANTHER" id="PTHR42713">
    <property type="entry name" value="HISTIDINE KINASE-RELATED"/>
    <property type="match status" value="1"/>
</dbReference>
<dbReference type="PRINTS" id="PR00032">
    <property type="entry name" value="HTHARAC"/>
</dbReference>
<feature type="domain" description="HTH araC/xylS-type" evidence="12">
    <location>
        <begin position="398"/>
        <end position="496"/>
    </location>
</feature>
<dbReference type="STRING" id="180332.GCA_000797495_00514"/>
<feature type="coiled-coil region" evidence="11">
    <location>
        <begin position="108"/>
        <end position="135"/>
    </location>
</feature>
<evidence type="ECO:0000256" key="5">
    <source>
        <dbReference type="ARBA" id="ARBA00023012"/>
    </source>
</evidence>
<dbReference type="GO" id="GO:0000160">
    <property type="term" value="P:phosphorelay signal transduction system"/>
    <property type="evidence" value="ECO:0007669"/>
    <property type="project" value="UniProtKB-KW"/>
</dbReference>
<keyword evidence="3" id="KW-0963">Cytoplasm</keyword>
<keyword evidence="5" id="KW-0902">Two-component regulatory system</keyword>